<reference evidence="6 7" key="1">
    <citation type="journal article" date="2021" name="bioRxiv">
        <title>Chromosome-scale and haplotype-resolved genome assembly of a tetraploid potato cultivar.</title>
        <authorList>
            <person name="Sun H."/>
            <person name="Jiao W.-B."/>
            <person name="Krause K."/>
            <person name="Campoy J.A."/>
            <person name="Goel M."/>
            <person name="Folz-Donahue K."/>
            <person name="Kukat C."/>
            <person name="Huettel B."/>
            <person name="Schneeberger K."/>
        </authorList>
    </citation>
    <scope>NUCLEOTIDE SEQUENCE [LARGE SCALE GENOMIC DNA]</scope>
    <source>
        <strain evidence="6">SolTubOtavaFocal</strain>
        <tissue evidence="6">Leaves</tissue>
    </source>
</reference>
<evidence type="ECO:0000256" key="1">
    <source>
        <dbReference type="ARBA" id="ARBA00022729"/>
    </source>
</evidence>
<dbReference type="SMART" id="SM00829">
    <property type="entry name" value="PKS_ER"/>
    <property type="match status" value="1"/>
</dbReference>
<dbReference type="Gene3D" id="3.90.180.10">
    <property type="entry name" value="Medium-chain alcohol dehydrogenases, catalytic domain"/>
    <property type="match status" value="1"/>
</dbReference>
<dbReference type="InterPro" id="IPR013149">
    <property type="entry name" value="ADH-like_C"/>
</dbReference>
<dbReference type="Proteomes" id="UP000826656">
    <property type="component" value="Unassembled WGS sequence"/>
</dbReference>
<dbReference type="PANTHER" id="PTHR48106:SF13">
    <property type="entry name" value="QUINONE OXIDOREDUCTASE-RELATED"/>
    <property type="match status" value="1"/>
</dbReference>
<dbReference type="Pfam" id="PF00107">
    <property type="entry name" value="ADH_zinc_N"/>
    <property type="match status" value="1"/>
</dbReference>
<evidence type="ECO:0000313" key="7">
    <source>
        <dbReference type="Proteomes" id="UP000826656"/>
    </source>
</evidence>
<protein>
    <recommendedName>
        <fullName evidence="5">Enoyl reductase (ER) domain-containing protein</fullName>
    </recommendedName>
</protein>
<dbReference type="NCBIfam" id="NF008024">
    <property type="entry name" value="PRK10754.1"/>
    <property type="match status" value="1"/>
</dbReference>
<dbReference type="Gene3D" id="3.40.50.1000">
    <property type="entry name" value="HAD superfamily/HAD-like"/>
    <property type="match status" value="1"/>
</dbReference>
<dbReference type="SUPFAM" id="SSF56784">
    <property type="entry name" value="HAD-like"/>
    <property type="match status" value="1"/>
</dbReference>
<evidence type="ECO:0000259" key="5">
    <source>
        <dbReference type="SMART" id="SM00829"/>
    </source>
</evidence>
<evidence type="ECO:0000256" key="2">
    <source>
        <dbReference type="ARBA" id="ARBA00022857"/>
    </source>
</evidence>
<evidence type="ECO:0000256" key="4">
    <source>
        <dbReference type="SAM" id="SignalP"/>
    </source>
</evidence>
<dbReference type="Gene3D" id="3.40.50.720">
    <property type="entry name" value="NAD(P)-binding Rossmann-like Domain"/>
    <property type="match status" value="1"/>
</dbReference>
<proteinExistence type="predicted"/>
<feature type="domain" description="Enoyl reductase (ER)" evidence="5">
    <location>
        <begin position="253"/>
        <end position="564"/>
    </location>
</feature>
<dbReference type="InterPro" id="IPR020843">
    <property type="entry name" value="ER"/>
</dbReference>
<gene>
    <name evidence="6" type="ORF">KY290_030047</name>
</gene>
<dbReference type="InterPro" id="IPR013154">
    <property type="entry name" value="ADH-like_N"/>
</dbReference>
<dbReference type="SUPFAM" id="SSF51735">
    <property type="entry name" value="NAD(P)-binding Rossmann-fold domains"/>
    <property type="match status" value="1"/>
</dbReference>
<dbReference type="InterPro" id="IPR023214">
    <property type="entry name" value="HAD_sf"/>
</dbReference>
<evidence type="ECO:0000313" key="6">
    <source>
        <dbReference type="EMBL" id="KAH0750815.1"/>
    </source>
</evidence>
<name>A0ABQ7UMG9_SOLTU</name>
<dbReference type="InterPro" id="IPR011032">
    <property type="entry name" value="GroES-like_sf"/>
</dbReference>
<dbReference type="Pfam" id="PF03767">
    <property type="entry name" value="Acid_phosphat_B"/>
    <property type="match status" value="1"/>
</dbReference>
<evidence type="ECO:0000256" key="3">
    <source>
        <dbReference type="ARBA" id="ARBA00023002"/>
    </source>
</evidence>
<organism evidence="6 7">
    <name type="scientific">Solanum tuberosum</name>
    <name type="common">Potato</name>
    <dbReference type="NCBI Taxonomy" id="4113"/>
    <lineage>
        <taxon>Eukaryota</taxon>
        <taxon>Viridiplantae</taxon>
        <taxon>Streptophyta</taxon>
        <taxon>Embryophyta</taxon>
        <taxon>Tracheophyta</taxon>
        <taxon>Spermatophyta</taxon>
        <taxon>Magnoliopsida</taxon>
        <taxon>eudicotyledons</taxon>
        <taxon>Gunneridae</taxon>
        <taxon>Pentapetalae</taxon>
        <taxon>asterids</taxon>
        <taxon>lamiids</taxon>
        <taxon>Solanales</taxon>
        <taxon>Solanaceae</taxon>
        <taxon>Solanoideae</taxon>
        <taxon>Solaneae</taxon>
        <taxon>Solanum</taxon>
    </lineage>
</organism>
<feature type="signal peptide" evidence="4">
    <location>
        <begin position="1"/>
        <end position="15"/>
    </location>
</feature>
<dbReference type="InterPro" id="IPR047618">
    <property type="entry name" value="QOR-like"/>
</dbReference>
<dbReference type="SUPFAM" id="SSF50129">
    <property type="entry name" value="GroES-like"/>
    <property type="match status" value="1"/>
</dbReference>
<keyword evidence="1 4" id="KW-0732">Signal</keyword>
<accession>A0ABQ7UMG9</accession>
<dbReference type="InterPro" id="IPR005519">
    <property type="entry name" value="Acid_phosphat_B-like"/>
</dbReference>
<dbReference type="CDD" id="cd07535">
    <property type="entry name" value="HAD_VSP"/>
    <property type="match status" value="1"/>
</dbReference>
<dbReference type="InterPro" id="IPR036412">
    <property type="entry name" value="HAD-like_sf"/>
</dbReference>
<dbReference type="EMBL" id="JAIVGD010000019">
    <property type="protein sequence ID" value="KAH0750815.1"/>
    <property type="molecule type" value="Genomic_DNA"/>
</dbReference>
<dbReference type="InterPro" id="IPR036291">
    <property type="entry name" value="NAD(P)-bd_dom_sf"/>
</dbReference>
<dbReference type="PANTHER" id="PTHR48106">
    <property type="entry name" value="QUINONE OXIDOREDUCTASE PIG3-RELATED"/>
    <property type="match status" value="1"/>
</dbReference>
<dbReference type="Pfam" id="PF08240">
    <property type="entry name" value="ADH_N"/>
    <property type="match status" value="1"/>
</dbReference>
<sequence length="570" mass="62465">MRIFVFLMLLTVAIGSENLNSHVFPRPLIIEYPENQLKCTSWRFAVETNNLSPWKTIPQECADYVREYIVGPGYKMDIDRVSNEAGEYAKSVDLGDDGRDVWVFDVDETLLSNLPYYSDHGYGLEVFDSVEFDKWVEKGTAPALGSSLKLYQEVLSLGFKVFLLTGRSERHRSVTVENLMNAGFHDWHKLILRGSDDHGKTATTFKSERRNEMVEEGFRIVGNSGDQWSDLLVRAHSVSPTTMVKAIRVHELGGPEVLKWEDVELGDPKDGEIRVKNKAIGLNFIDIYFRKGVYKAAAFPFTPGMEAVGVVTAVGPGLTGRKVGDIVAYAGGPMGAYAEEQILPADKVVPVPPSIDPIVVASILLKGMTAQFLLRRCFKVERGHTVLVHAAAGGVGSLLCQWANALGATVIGTVSTKEKADQAKDDGCHHVIIYKEEDFVNRVNEITSGQGVEVVYDSVGKDTFQGSLDCLKTRGYMVSFGQSSGSPDPVPLSALAVKSLFLTRPSMMHYTITRDELLATAGEVFANVASGVLRVRMNHTYPLSQAAQAHADLESRKTSGSVVLIPDGAQ</sequence>
<dbReference type="InterPro" id="IPR010028">
    <property type="entry name" value="Acid_phosphatase_pln"/>
</dbReference>
<keyword evidence="2" id="KW-0521">NADP</keyword>
<dbReference type="NCBIfam" id="TIGR01675">
    <property type="entry name" value="plant-AP"/>
    <property type="match status" value="1"/>
</dbReference>
<keyword evidence="7" id="KW-1185">Reference proteome</keyword>
<keyword evidence="3" id="KW-0560">Oxidoreductase</keyword>
<dbReference type="CDD" id="cd05286">
    <property type="entry name" value="QOR2"/>
    <property type="match status" value="1"/>
</dbReference>
<comment type="caution">
    <text evidence="6">The sequence shown here is derived from an EMBL/GenBank/DDBJ whole genome shotgun (WGS) entry which is preliminary data.</text>
</comment>
<feature type="chain" id="PRO_5045278054" description="Enoyl reductase (ER) domain-containing protein" evidence="4">
    <location>
        <begin position="16"/>
        <end position="570"/>
    </location>
</feature>